<dbReference type="AlphaFoldDB" id="A0A1X7LQT7"/>
<evidence type="ECO:0000313" key="7">
    <source>
        <dbReference type="Proteomes" id="UP000193834"/>
    </source>
</evidence>
<dbReference type="InterPro" id="IPR006059">
    <property type="entry name" value="SBP"/>
</dbReference>
<comment type="similarity">
    <text evidence="2">Belongs to the bacterial solute-binding protein 1 family.</text>
</comment>
<comment type="subcellular location">
    <subcellularLocation>
        <location evidence="1">Cell envelope</location>
    </subcellularLocation>
</comment>
<reference evidence="6 7" key="1">
    <citation type="submission" date="2017-04" db="EMBL/GenBank/DDBJ databases">
        <authorList>
            <person name="Afonso C.L."/>
            <person name="Miller P.J."/>
            <person name="Scott M.A."/>
            <person name="Spackman E."/>
            <person name="Goraichik I."/>
            <person name="Dimitrov K.M."/>
            <person name="Suarez D.L."/>
            <person name="Swayne D.E."/>
        </authorList>
    </citation>
    <scope>NUCLEOTIDE SEQUENCE [LARGE SCALE GENOMIC DNA]</scope>
    <source>
        <strain evidence="6 7">11</strain>
    </source>
</reference>
<protein>
    <submittedName>
        <fullName evidence="6">ABC-type glycerol-3-phosphate transport system, substrate-binding protein</fullName>
    </submittedName>
</protein>
<keyword evidence="5" id="KW-0472">Membrane</keyword>
<dbReference type="RefSeq" id="WP_176228983.1">
    <property type="nucleotide sequence ID" value="NZ_FXAZ01000006.1"/>
</dbReference>
<organism evidence="6 7">
    <name type="scientific">Paenibacillus aquistagni</name>
    <dbReference type="NCBI Taxonomy" id="1852522"/>
    <lineage>
        <taxon>Bacteria</taxon>
        <taxon>Bacillati</taxon>
        <taxon>Bacillota</taxon>
        <taxon>Bacilli</taxon>
        <taxon>Bacillales</taxon>
        <taxon>Paenibacillaceae</taxon>
        <taxon>Paenibacillus</taxon>
    </lineage>
</organism>
<evidence type="ECO:0000256" key="5">
    <source>
        <dbReference type="SAM" id="Phobius"/>
    </source>
</evidence>
<proteinExistence type="inferred from homology"/>
<dbReference type="EMBL" id="FXAZ01000006">
    <property type="protein sequence ID" value="SMG55693.1"/>
    <property type="molecule type" value="Genomic_DNA"/>
</dbReference>
<dbReference type="STRING" id="1852522.SAMN06295960_3962"/>
<dbReference type="Pfam" id="PF13416">
    <property type="entry name" value="SBP_bac_8"/>
    <property type="match status" value="1"/>
</dbReference>
<dbReference type="Gene3D" id="3.40.190.10">
    <property type="entry name" value="Periplasmic binding protein-like II"/>
    <property type="match status" value="1"/>
</dbReference>
<dbReference type="Proteomes" id="UP000193834">
    <property type="component" value="Unassembled WGS sequence"/>
</dbReference>
<feature type="transmembrane region" description="Helical" evidence="5">
    <location>
        <begin position="6"/>
        <end position="23"/>
    </location>
</feature>
<keyword evidence="5" id="KW-1133">Transmembrane helix</keyword>
<accession>A0A1X7LQT7</accession>
<evidence type="ECO:0000256" key="2">
    <source>
        <dbReference type="ARBA" id="ARBA00008520"/>
    </source>
</evidence>
<keyword evidence="4" id="KW-0732">Signal</keyword>
<evidence type="ECO:0000256" key="1">
    <source>
        <dbReference type="ARBA" id="ARBA00004196"/>
    </source>
</evidence>
<evidence type="ECO:0000313" key="6">
    <source>
        <dbReference type="EMBL" id="SMG55693.1"/>
    </source>
</evidence>
<keyword evidence="7" id="KW-1185">Reference proteome</keyword>
<name>A0A1X7LQT7_9BACL</name>
<gene>
    <name evidence="6" type="ORF">SAMN06295960_3962</name>
</gene>
<dbReference type="PROSITE" id="PS51257">
    <property type="entry name" value="PROKAR_LIPOPROTEIN"/>
    <property type="match status" value="1"/>
</dbReference>
<evidence type="ECO:0000256" key="4">
    <source>
        <dbReference type="ARBA" id="ARBA00022729"/>
    </source>
</evidence>
<evidence type="ECO:0000256" key="3">
    <source>
        <dbReference type="ARBA" id="ARBA00022448"/>
    </source>
</evidence>
<keyword evidence="3" id="KW-0813">Transport</keyword>
<dbReference type="GO" id="GO:0030313">
    <property type="term" value="C:cell envelope"/>
    <property type="evidence" value="ECO:0007669"/>
    <property type="project" value="UniProtKB-SubCell"/>
</dbReference>
<keyword evidence="5" id="KW-0812">Transmembrane</keyword>
<dbReference type="PANTHER" id="PTHR43649">
    <property type="entry name" value="ARABINOSE-BINDING PROTEIN-RELATED"/>
    <property type="match status" value="1"/>
</dbReference>
<sequence length="455" mass="51441">MRRSPLWNVIGIVGCIAMLLLVMSGCSKEEAEKPEVQEPVVQHEEKPKLRIMAHSEEFFNQIYGNFLSVKFPELEYEVVGTESMRMDQSPEKEPGDKLLGFIEKENPDLILIEPEFMTRLIDQGKLLQLEPLMEKTEFDTNGIEPAMMDYFRKLGNGAVYGLSPNYSTWVVYYNKTMFQENGIEEPRNQMSWEELYDLGARIAQLGTEEKPMYGLSDSFFPRLQDSILQVASTYGLRIIDARQEKILFDSEGWHKVYQTVADAIRSKALHTVKEEVTMRLSADNPFTLQEVGMQVGGPVTSQAVRGDAAFEVGVVTMPVDPSRPDVSPFISFSGLYGINAQSAQQDMAWKALSYLMSEEVAKQMARTNNLPVRSMGLEKIADWDAAPFTMLKPATDTKDIWALIPNVYPNQGGDVYEEMARAMTDIIEQDVPVKDALANMQQVLQKKLDQARAEQ</sequence>
<dbReference type="SUPFAM" id="SSF53850">
    <property type="entry name" value="Periplasmic binding protein-like II"/>
    <property type="match status" value="1"/>
</dbReference>
<dbReference type="InterPro" id="IPR050490">
    <property type="entry name" value="Bact_solute-bd_prot1"/>
</dbReference>
<dbReference type="PANTHER" id="PTHR43649:SF31">
    <property type="entry name" value="SN-GLYCEROL-3-PHOSPHATE-BINDING PERIPLASMIC PROTEIN UGPB"/>
    <property type="match status" value="1"/>
</dbReference>